<evidence type="ECO:0000256" key="2">
    <source>
        <dbReference type="ARBA" id="ARBA00022692"/>
    </source>
</evidence>
<keyword evidence="9" id="KW-0282">Flagellum</keyword>
<dbReference type="GO" id="GO:0009425">
    <property type="term" value="C:bacterial-type flagellum basal body"/>
    <property type="evidence" value="ECO:0007669"/>
    <property type="project" value="UniProtKB-SubCell"/>
</dbReference>
<comment type="caution">
    <text evidence="9">The sequence shown here is derived from an EMBL/GenBank/DDBJ whole genome shotgun (WGS) entry which is preliminary data.</text>
</comment>
<evidence type="ECO:0000256" key="8">
    <source>
        <dbReference type="SAM" id="MobiDB-lite"/>
    </source>
</evidence>
<dbReference type="PANTHER" id="PTHR38766:SF1">
    <property type="entry name" value="FLAGELLAR PROTEIN FLIO"/>
    <property type="match status" value="1"/>
</dbReference>
<evidence type="ECO:0000256" key="6">
    <source>
        <dbReference type="ARBA" id="ARBA00037937"/>
    </source>
</evidence>
<evidence type="ECO:0000256" key="7">
    <source>
        <dbReference type="RuleBase" id="RU362064"/>
    </source>
</evidence>
<feature type="compositionally biased region" description="Polar residues" evidence="8">
    <location>
        <begin position="176"/>
        <end position="186"/>
    </location>
</feature>
<evidence type="ECO:0000313" key="9">
    <source>
        <dbReference type="EMBL" id="PKY11264.1"/>
    </source>
</evidence>
<dbReference type="GO" id="GO:0005886">
    <property type="term" value="C:plasma membrane"/>
    <property type="evidence" value="ECO:0007669"/>
    <property type="project" value="UniProtKB-SubCell"/>
</dbReference>
<reference evidence="9 10" key="1">
    <citation type="submission" date="2017-03" db="EMBL/GenBank/DDBJ databases">
        <title>Draft genime sequence of the acidophilic sulfur-oxidizing bacterium Acidithiobacillus sp. SH, isolated from seawater.</title>
        <authorList>
            <person name="Sharmin S."/>
            <person name="Tokuhisa M."/>
            <person name="Kanao T."/>
            <person name="Kamimura K."/>
        </authorList>
    </citation>
    <scope>NUCLEOTIDE SEQUENCE [LARGE SCALE GENOMIC DNA]</scope>
    <source>
        <strain evidence="9 10">SH</strain>
    </source>
</reference>
<name>A0A2I1DN12_9PROT</name>
<dbReference type="AlphaFoldDB" id="A0A2I1DN12"/>
<organism evidence="9 10">
    <name type="scientific">Acidithiobacillus marinus</name>
    <dbReference type="NCBI Taxonomy" id="187490"/>
    <lineage>
        <taxon>Bacteria</taxon>
        <taxon>Pseudomonadati</taxon>
        <taxon>Pseudomonadota</taxon>
        <taxon>Acidithiobacillia</taxon>
        <taxon>Acidithiobacillales</taxon>
        <taxon>Acidithiobacillaceae</taxon>
        <taxon>Acidithiobacillus</taxon>
    </lineage>
</organism>
<evidence type="ECO:0000256" key="3">
    <source>
        <dbReference type="ARBA" id="ARBA00022989"/>
    </source>
</evidence>
<dbReference type="InterPro" id="IPR052205">
    <property type="entry name" value="FliO/MopB"/>
</dbReference>
<dbReference type="GO" id="GO:0044781">
    <property type="term" value="P:bacterial-type flagellum organization"/>
    <property type="evidence" value="ECO:0007669"/>
    <property type="project" value="UniProtKB-UniRule"/>
</dbReference>
<feature type="region of interest" description="Disordered" evidence="8">
    <location>
        <begin position="152"/>
        <end position="186"/>
    </location>
</feature>
<comment type="subcellular location">
    <subcellularLocation>
        <location evidence="7">Cell membrane</location>
    </subcellularLocation>
    <subcellularLocation>
        <location evidence="7">Bacterial flagellum basal body</location>
    </subcellularLocation>
</comment>
<evidence type="ECO:0000256" key="1">
    <source>
        <dbReference type="ARBA" id="ARBA00022475"/>
    </source>
</evidence>
<dbReference type="OrthoDB" id="9182371at2"/>
<dbReference type="FunCoup" id="A0A2I1DN12">
    <property type="interactions" value="33"/>
</dbReference>
<dbReference type="InParanoid" id="A0A2I1DN12"/>
<gene>
    <name evidence="9" type="ORF">B1757_05615</name>
</gene>
<keyword evidence="2 7" id="KW-0812">Transmembrane</keyword>
<keyword evidence="4 7" id="KW-0472">Membrane</keyword>
<keyword evidence="1 7" id="KW-1003">Cell membrane</keyword>
<dbReference type="PANTHER" id="PTHR38766">
    <property type="entry name" value="FLAGELLAR PROTEIN FLIO"/>
    <property type="match status" value="1"/>
</dbReference>
<evidence type="ECO:0000256" key="4">
    <source>
        <dbReference type="ARBA" id="ARBA00023136"/>
    </source>
</evidence>
<protein>
    <recommendedName>
        <fullName evidence="7">Flagellar protein</fullName>
    </recommendedName>
</protein>
<sequence>MSGSDISSSRRFSAVAAPKFWLLGGFLAMVSPLACAGTPPAMETGSPFSWMAIMQLFAALLFVLAIFFVVIWMLKRFQPGSLGSTAGALRVIGSLPLGARERLLLVQVGEQQLLLGVTPTGIHLLHTLETPLPETTSQSATAFASWLRTAMERRKQGSWSPNTPPSPAGDIKVGKQQPSSESSSLD</sequence>
<evidence type="ECO:0000313" key="10">
    <source>
        <dbReference type="Proteomes" id="UP000234329"/>
    </source>
</evidence>
<proteinExistence type="inferred from homology"/>
<evidence type="ECO:0000256" key="5">
    <source>
        <dbReference type="ARBA" id="ARBA00023143"/>
    </source>
</evidence>
<keyword evidence="10" id="KW-1185">Reference proteome</keyword>
<dbReference type="Pfam" id="PF04347">
    <property type="entry name" value="FliO"/>
    <property type="match status" value="1"/>
</dbReference>
<keyword evidence="9" id="KW-0969">Cilium</keyword>
<accession>A0A2I1DN12</accession>
<dbReference type="NCBIfam" id="TIGR03500">
    <property type="entry name" value="FliO_TIGR"/>
    <property type="match status" value="1"/>
</dbReference>
<comment type="similarity">
    <text evidence="6 7">Belongs to the FliO/MopB family.</text>
</comment>
<feature type="transmembrane region" description="Helical" evidence="7">
    <location>
        <begin position="52"/>
        <end position="74"/>
    </location>
</feature>
<dbReference type="EMBL" id="MXAV01000020">
    <property type="protein sequence ID" value="PKY11264.1"/>
    <property type="molecule type" value="Genomic_DNA"/>
</dbReference>
<keyword evidence="3 7" id="KW-1133">Transmembrane helix</keyword>
<dbReference type="Proteomes" id="UP000234329">
    <property type="component" value="Unassembled WGS sequence"/>
</dbReference>
<keyword evidence="9" id="KW-0966">Cell projection</keyword>
<keyword evidence="5 7" id="KW-0975">Bacterial flagellum</keyword>
<dbReference type="InterPro" id="IPR022781">
    <property type="entry name" value="Flagellar_biosynth_FliO"/>
</dbReference>